<evidence type="ECO:0000256" key="1">
    <source>
        <dbReference type="SAM" id="MobiDB-lite"/>
    </source>
</evidence>
<organism evidence="2 3">
    <name type="scientific">Portunus trituberculatus</name>
    <name type="common">Swimming crab</name>
    <name type="synonym">Neptunus trituberculatus</name>
    <dbReference type="NCBI Taxonomy" id="210409"/>
    <lineage>
        <taxon>Eukaryota</taxon>
        <taxon>Metazoa</taxon>
        <taxon>Ecdysozoa</taxon>
        <taxon>Arthropoda</taxon>
        <taxon>Crustacea</taxon>
        <taxon>Multicrustacea</taxon>
        <taxon>Malacostraca</taxon>
        <taxon>Eumalacostraca</taxon>
        <taxon>Eucarida</taxon>
        <taxon>Decapoda</taxon>
        <taxon>Pleocyemata</taxon>
        <taxon>Brachyura</taxon>
        <taxon>Eubrachyura</taxon>
        <taxon>Portunoidea</taxon>
        <taxon>Portunidae</taxon>
        <taxon>Portuninae</taxon>
        <taxon>Portunus</taxon>
    </lineage>
</organism>
<evidence type="ECO:0000313" key="3">
    <source>
        <dbReference type="Proteomes" id="UP000324222"/>
    </source>
</evidence>
<dbReference type="Proteomes" id="UP000324222">
    <property type="component" value="Unassembled WGS sequence"/>
</dbReference>
<protein>
    <submittedName>
        <fullName evidence="2">Uncharacterized protein</fullName>
    </submittedName>
</protein>
<keyword evidence="3" id="KW-1185">Reference proteome</keyword>
<feature type="region of interest" description="Disordered" evidence="1">
    <location>
        <begin position="1"/>
        <end position="23"/>
    </location>
</feature>
<comment type="caution">
    <text evidence="2">The sequence shown here is derived from an EMBL/GenBank/DDBJ whole genome shotgun (WGS) entry which is preliminary data.</text>
</comment>
<dbReference type="AlphaFoldDB" id="A0A5B7I5X5"/>
<accession>A0A5B7I5X5</accession>
<evidence type="ECO:0000313" key="2">
    <source>
        <dbReference type="EMBL" id="MPC79142.1"/>
    </source>
</evidence>
<feature type="compositionally biased region" description="Basic residues" evidence="1">
    <location>
        <begin position="1"/>
        <end position="11"/>
    </location>
</feature>
<proteinExistence type="predicted"/>
<reference evidence="2 3" key="1">
    <citation type="submission" date="2019-05" db="EMBL/GenBank/DDBJ databases">
        <title>Another draft genome of Portunus trituberculatus and its Hox gene families provides insights of decapod evolution.</title>
        <authorList>
            <person name="Jeong J.-H."/>
            <person name="Song I."/>
            <person name="Kim S."/>
            <person name="Choi T."/>
            <person name="Kim D."/>
            <person name="Ryu S."/>
            <person name="Kim W."/>
        </authorList>
    </citation>
    <scope>NUCLEOTIDE SEQUENCE [LARGE SCALE GENOMIC DNA]</scope>
    <source>
        <tissue evidence="2">Muscle</tissue>
    </source>
</reference>
<name>A0A5B7I5X5_PORTR</name>
<sequence>MARRLPTKHRAQLLSPRVDIRKN</sequence>
<gene>
    <name evidence="2" type="ORF">E2C01_073655</name>
</gene>
<dbReference type="EMBL" id="VSRR010050362">
    <property type="protein sequence ID" value="MPC79142.1"/>
    <property type="molecule type" value="Genomic_DNA"/>
</dbReference>